<comment type="similarity">
    <text evidence="1">Belongs to the LysR transcriptional regulatory family.</text>
</comment>
<evidence type="ECO:0000313" key="9">
    <source>
        <dbReference type="Proteomes" id="UP000274511"/>
    </source>
</evidence>
<dbReference type="OrthoDB" id="5289754at2"/>
<dbReference type="Pfam" id="PF00126">
    <property type="entry name" value="HTH_1"/>
    <property type="match status" value="1"/>
</dbReference>
<evidence type="ECO:0000256" key="1">
    <source>
        <dbReference type="ARBA" id="ARBA00009437"/>
    </source>
</evidence>
<evidence type="ECO:0000256" key="2">
    <source>
        <dbReference type="ARBA" id="ARBA00023015"/>
    </source>
</evidence>
<dbReference type="InterPro" id="IPR036388">
    <property type="entry name" value="WH-like_DNA-bd_sf"/>
</dbReference>
<dbReference type="InterPro" id="IPR036390">
    <property type="entry name" value="WH_DNA-bd_sf"/>
</dbReference>
<gene>
    <name evidence="6" type="ORF">AU492_02080</name>
    <name evidence="7" type="ORF">EC392_10685</name>
</gene>
<dbReference type="EMBL" id="RJUJ01000009">
    <property type="protein sequence ID" value="ROH79467.1"/>
    <property type="molecule type" value="Genomic_DNA"/>
</dbReference>
<dbReference type="InterPro" id="IPR005119">
    <property type="entry name" value="LysR_subst-bd"/>
</dbReference>
<evidence type="ECO:0000313" key="6">
    <source>
        <dbReference type="EMBL" id="RAT37544.1"/>
    </source>
</evidence>
<dbReference type="FunFam" id="1.10.10.10:FF:000001">
    <property type="entry name" value="LysR family transcriptional regulator"/>
    <property type="match status" value="1"/>
</dbReference>
<dbReference type="SUPFAM" id="SSF53850">
    <property type="entry name" value="Periplasmic binding protein-like II"/>
    <property type="match status" value="1"/>
</dbReference>
<dbReference type="SUPFAM" id="SSF46785">
    <property type="entry name" value="Winged helix' DNA-binding domain"/>
    <property type="match status" value="1"/>
</dbReference>
<dbReference type="Proteomes" id="UP000274511">
    <property type="component" value="Unassembled WGS sequence"/>
</dbReference>
<organism evidence="7 9">
    <name type="scientific">Lonsdalea populi</name>
    <dbReference type="NCBI Taxonomy" id="1172565"/>
    <lineage>
        <taxon>Bacteria</taxon>
        <taxon>Pseudomonadati</taxon>
        <taxon>Pseudomonadota</taxon>
        <taxon>Gammaproteobacteria</taxon>
        <taxon>Enterobacterales</taxon>
        <taxon>Pectobacteriaceae</taxon>
        <taxon>Lonsdalea</taxon>
    </lineage>
</organism>
<dbReference type="InterPro" id="IPR000847">
    <property type="entry name" value="LysR_HTH_N"/>
</dbReference>
<dbReference type="Gene3D" id="1.10.10.10">
    <property type="entry name" value="Winged helix-like DNA-binding domain superfamily/Winged helix DNA-binding domain"/>
    <property type="match status" value="1"/>
</dbReference>
<dbReference type="PANTHER" id="PTHR30346">
    <property type="entry name" value="TRANSCRIPTIONAL DUAL REGULATOR HCAR-RELATED"/>
    <property type="match status" value="1"/>
</dbReference>
<feature type="domain" description="HTH lysR-type" evidence="5">
    <location>
        <begin position="1"/>
        <end position="58"/>
    </location>
</feature>
<evidence type="ECO:0000256" key="3">
    <source>
        <dbReference type="ARBA" id="ARBA00023125"/>
    </source>
</evidence>
<evidence type="ECO:0000313" key="7">
    <source>
        <dbReference type="EMBL" id="ROH79467.1"/>
    </source>
</evidence>
<reference evidence="7 9" key="2">
    <citation type="submission" date="2018-10" db="EMBL/GenBank/DDBJ databases">
        <title>New species genome.</title>
        <authorList>
            <person name="Li Y."/>
        </authorList>
    </citation>
    <scope>NUCLEOTIDE SEQUENCE [LARGE SCALE GENOMIC DNA]</scope>
    <source>
        <strain evidence="7 9">L6_4B</strain>
    </source>
</reference>
<evidence type="ECO:0000259" key="5">
    <source>
        <dbReference type="PROSITE" id="PS50931"/>
    </source>
</evidence>
<keyword evidence="3" id="KW-0238">DNA-binding</keyword>
<keyword evidence="8" id="KW-1185">Reference proteome</keyword>
<dbReference type="GO" id="GO:0003677">
    <property type="term" value="F:DNA binding"/>
    <property type="evidence" value="ECO:0007669"/>
    <property type="project" value="UniProtKB-KW"/>
</dbReference>
<name>A0A3N0UFV8_9GAMM</name>
<dbReference type="GO" id="GO:0032993">
    <property type="term" value="C:protein-DNA complex"/>
    <property type="evidence" value="ECO:0007669"/>
    <property type="project" value="TreeGrafter"/>
</dbReference>
<evidence type="ECO:0000313" key="8">
    <source>
        <dbReference type="Proteomes" id="UP000250186"/>
    </source>
</evidence>
<reference evidence="6 8" key="1">
    <citation type="submission" date="2016-02" db="EMBL/GenBank/DDBJ databases">
        <title>Species-wide whole genome sequencing reveals diversity, host range in Lonsdalea quercina.</title>
        <authorList>
            <person name="Li Y."/>
        </authorList>
    </citation>
    <scope>NUCLEOTIDE SEQUENCE [LARGE SCALE GENOMIC DNA]</scope>
    <source>
        <strain evidence="6 8">CFCC 12721</strain>
    </source>
</reference>
<dbReference type="AlphaFoldDB" id="A0A3N0UFV8"/>
<protein>
    <submittedName>
        <fullName evidence="7">LysR family transcriptional regulator</fullName>
    </submittedName>
</protein>
<proteinExistence type="inferred from homology"/>
<dbReference type="STRING" id="1172565.AU508_06295"/>
<dbReference type="PANTHER" id="PTHR30346:SF0">
    <property type="entry name" value="HCA OPERON TRANSCRIPTIONAL ACTIVATOR HCAR"/>
    <property type="match status" value="1"/>
</dbReference>
<dbReference type="PRINTS" id="PR00039">
    <property type="entry name" value="HTHLYSR"/>
</dbReference>
<keyword evidence="4" id="KW-0804">Transcription</keyword>
<dbReference type="GO" id="GO:0003700">
    <property type="term" value="F:DNA-binding transcription factor activity"/>
    <property type="evidence" value="ECO:0007669"/>
    <property type="project" value="InterPro"/>
</dbReference>
<dbReference type="Proteomes" id="UP000250186">
    <property type="component" value="Unassembled WGS sequence"/>
</dbReference>
<dbReference type="CDD" id="cd08414">
    <property type="entry name" value="PBP2_LTTR_aromatics_like"/>
    <property type="match status" value="1"/>
</dbReference>
<dbReference type="Pfam" id="PF03466">
    <property type="entry name" value="LysR_substrate"/>
    <property type="match status" value="1"/>
</dbReference>
<accession>A0A3N0UFV8</accession>
<dbReference type="Gene3D" id="3.40.190.10">
    <property type="entry name" value="Periplasmic binding protein-like II"/>
    <property type="match status" value="2"/>
</dbReference>
<evidence type="ECO:0000256" key="4">
    <source>
        <dbReference type="ARBA" id="ARBA00023163"/>
    </source>
</evidence>
<dbReference type="RefSeq" id="WP_094107475.1">
    <property type="nucleotide sequence ID" value="NZ_LUSR01000005.1"/>
</dbReference>
<dbReference type="PROSITE" id="PS50931">
    <property type="entry name" value="HTH_LYSR"/>
    <property type="match status" value="1"/>
</dbReference>
<dbReference type="EMBL" id="LUSW01000003">
    <property type="protein sequence ID" value="RAT37544.1"/>
    <property type="molecule type" value="Genomic_DNA"/>
</dbReference>
<comment type="caution">
    <text evidence="7">The sequence shown here is derived from an EMBL/GenBank/DDBJ whole genome shotgun (WGS) entry which is preliminary data.</text>
</comment>
<keyword evidence="2" id="KW-0805">Transcription regulation</keyword>
<sequence length="305" mass="33709">MELRHLRYFVVVAETGGFTAAAKRLNTVQPSLSRQIRDLESYVGTSLFERSGRHIELTQAGRAFLDEARLTLAQADRAVERAREVARGQSGRLTLGFVFGVEAEQLMRVMNALHGELEHVELAMHSQSSPVLITQLKERQIDAAFIRPSRQAQGLSIQTLRSEKLIAALPANHPLAQESVIHLAQFVGEPFICVTREHAPVLYDAIHDYANRHGVALDAAYQSENLMMALSLINSVGGVCLLPEQSVRLFPQGIVALPLAEASPTIELALAWHPENRSAALTAFLAAFRERQHIGSTDGVFDMYR</sequence>